<protein>
    <submittedName>
        <fullName evidence="2">Uncharacterized protein</fullName>
    </submittedName>
</protein>
<name>A0ABZ2KF27_9BACT</name>
<proteinExistence type="predicted"/>
<feature type="signal peptide" evidence="1">
    <location>
        <begin position="1"/>
        <end position="26"/>
    </location>
</feature>
<dbReference type="Proteomes" id="UP001379533">
    <property type="component" value="Chromosome"/>
</dbReference>
<accession>A0ABZ2KF27</accession>
<gene>
    <name evidence="2" type="ORF">LZC95_04570</name>
</gene>
<dbReference type="EMBL" id="CP089982">
    <property type="protein sequence ID" value="WXA96112.1"/>
    <property type="molecule type" value="Genomic_DNA"/>
</dbReference>
<reference evidence="2 3" key="1">
    <citation type="submission" date="2021-12" db="EMBL/GenBank/DDBJ databases">
        <title>Discovery of the Pendulisporaceae a myxobacterial family with distinct sporulation behavior and unique specialized metabolism.</title>
        <authorList>
            <person name="Garcia R."/>
            <person name="Popoff A."/>
            <person name="Bader C.D."/>
            <person name="Loehr J."/>
            <person name="Walesch S."/>
            <person name="Walt C."/>
            <person name="Boldt J."/>
            <person name="Bunk B."/>
            <person name="Haeckl F.J.F.P.J."/>
            <person name="Gunesch A.P."/>
            <person name="Birkelbach J."/>
            <person name="Nuebel U."/>
            <person name="Pietschmann T."/>
            <person name="Bach T."/>
            <person name="Mueller R."/>
        </authorList>
    </citation>
    <scope>NUCLEOTIDE SEQUENCE [LARGE SCALE GENOMIC DNA]</scope>
    <source>
        <strain evidence="2 3">MSr12523</strain>
    </source>
</reference>
<evidence type="ECO:0000313" key="2">
    <source>
        <dbReference type="EMBL" id="WXA96112.1"/>
    </source>
</evidence>
<organism evidence="2 3">
    <name type="scientific">Pendulispora brunnea</name>
    <dbReference type="NCBI Taxonomy" id="2905690"/>
    <lineage>
        <taxon>Bacteria</taxon>
        <taxon>Pseudomonadati</taxon>
        <taxon>Myxococcota</taxon>
        <taxon>Myxococcia</taxon>
        <taxon>Myxococcales</taxon>
        <taxon>Sorangiineae</taxon>
        <taxon>Pendulisporaceae</taxon>
        <taxon>Pendulispora</taxon>
    </lineage>
</organism>
<keyword evidence="3" id="KW-1185">Reference proteome</keyword>
<feature type="chain" id="PRO_5045506649" evidence="1">
    <location>
        <begin position="27"/>
        <end position="617"/>
    </location>
</feature>
<sequence>MKRVMKAALGMSLGLLGGISACSSRARVDLTIEAAGPVMAPGETGAITLRVGNRGHDAAHGAEVTMVTPFFVNFARPVPPDCELRYQNFDPYLPEVLVCQLYETIAPGAQRTLSVPVDLAPGGARGRSSGSVLVLPASGSRDKEMALSDNQTQASVVRLHRAGEAPPSGNDVGIYLAGDEVPISVGSHTATTLTIGNAGPNATSAPTRVIYRTPFFTNIDHETPLPVGCEMRLTDDAPNIPEIVECGIPAKLKAGEEQRLRIPLTLVPDGPTGRQLGWGLAAPGASSDVDGFTEDNMVGIGMLMLTGPYASALGPDTEGTTLAGPPVRWSGEPPTVPSRGVDLVVSSDNLVVTPGTKATAAVRVVNRGNVATQSPARLVVVSPFYANIDRAALPAGCAVVVSNPLPNIPEVAECSIPAGLGPGEERTVELPLDVLSGGPTGLGVGTMFVGTGPSGVELFVLDNTSRFSVQRSAVEGRSLDARVDLWVSNDQPVLGPNQPRSVTLRYGNIGRLSTKAPSQLVYVTPFYVNVDRAMALPAGCRVQADHPDPLIPETVICTIPAGLGPGEERPLTLPLAWVPGGSAGQLVGKVSFVPGAGDLEIHEDDNLHDAKVIVVGK</sequence>
<dbReference type="PROSITE" id="PS51257">
    <property type="entry name" value="PROKAR_LIPOPROTEIN"/>
    <property type="match status" value="1"/>
</dbReference>
<keyword evidence="1" id="KW-0732">Signal</keyword>
<evidence type="ECO:0000256" key="1">
    <source>
        <dbReference type="SAM" id="SignalP"/>
    </source>
</evidence>
<dbReference type="RefSeq" id="WP_394846723.1">
    <property type="nucleotide sequence ID" value="NZ_CP089982.1"/>
</dbReference>
<evidence type="ECO:0000313" key="3">
    <source>
        <dbReference type="Proteomes" id="UP001379533"/>
    </source>
</evidence>